<organism evidence="1 2">
    <name type="scientific">Hibiscus sabdariffa</name>
    <name type="common">roselle</name>
    <dbReference type="NCBI Taxonomy" id="183260"/>
    <lineage>
        <taxon>Eukaryota</taxon>
        <taxon>Viridiplantae</taxon>
        <taxon>Streptophyta</taxon>
        <taxon>Embryophyta</taxon>
        <taxon>Tracheophyta</taxon>
        <taxon>Spermatophyta</taxon>
        <taxon>Magnoliopsida</taxon>
        <taxon>eudicotyledons</taxon>
        <taxon>Gunneridae</taxon>
        <taxon>Pentapetalae</taxon>
        <taxon>rosids</taxon>
        <taxon>malvids</taxon>
        <taxon>Malvales</taxon>
        <taxon>Malvaceae</taxon>
        <taxon>Malvoideae</taxon>
        <taxon>Hibiscus</taxon>
    </lineage>
</organism>
<evidence type="ECO:0000313" key="1">
    <source>
        <dbReference type="EMBL" id="KAK8556778.1"/>
    </source>
</evidence>
<proteinExistence type="predicted"/>
<reference evidence="1 2" key="1">
    <citation type="journal article" date="2024" name="G3 (Bethesda)">
        <title>Genome assembly of Hibiscus sabdariffa L. provides insights into metabolisms of medicinal natural products.</title>
        <authorList>
            <person name="Kim T."/>
        </authorList>
    </citation>
    <scope>NUCLEOTIDE SEQUENCE [LARGE SCALE GENOMIC DNA]</scope>
    <source>
        <strain evidence="1">TK-2024</strain>
        <tissue evidence="1">Old leaves</tissue>
    </source>
</reference>
<gene>
    <name evidence="1" type="ORF">V6N12_003172</name>
</gene>
<keyword evidence="2" id="KW-1185">Reference proteome</keyword>
<evidence type="ECO:0000313" key="2">
    <source>
        <dbReference type="Proteomes" id="UP001472677"/>
    </source>
</evidence>
<sequence>MQGDEAKILLSFSTFILDTLERPTEFWRSESAIDSRELVISVKEPPRKSMDEISSEEFQLSTESFIAERKKVLVQENSAHYKRRQVKSMRTVLYCIGFLGF</sequence>
<dbReference type="Proteomes" id="UP001472677">
    <property type="component" value="Unassembled WGS sequence"/>
</dbReference>
<protein>
    <submittedName>
        <fullName evidence="1">Uncharacterized protein</fullName>
    </submittedName>
</protein>
<comment type="caution">
    <text evidence="1">The sequence shown here is derived from an EMBL/GenBank/DDBJ whole genome shotgun (WGS) entry which is preliminary data.</text>
</comment>
<name>A0ABR2EEN9_9ROSI</name>
<dbReference type="EMBL" id="JBBPBM010000017">
    <property type="protein sequence ID" value="KAK8556778.1"/>
    <property type="molecule type" value="Genomic_DNA"/>
</dbReference>
<accession>A0ABR2EEN9</accession>